<feature type="domain" description="HTH araC/xylS-type" evidence="4">
    <location>
        <begin position="222"/>
        <end position="320"/>
    </location>
</feature>
<keyword evidence="2" id="KW-0238">DNA-binding</keyword>
<keyword evidence="1" id="KW-0805">Transcription regulation</keyword>
<dbReference type="PROSITE" id="PS00041">
    <property type="entry name" value="HTH_ARAC_FAMILY_1"/>
    <property type="match status" value="1"/>
</dbReference>
<dbReference type="InterPro" id="IPR009057">
    <property type="entry name" value="Homeodomain-like_sf"/>
</dbReference>
<keyword evidence="6" id="KW-1185">Reference proteome</keyword>
<dbReference type="RefSeq" id="WP_131896557.1">
    <property type="nucleotide sequence ID" value="NZ_SMKU01000127.1"/>
</dbReference>
<dbReference type="AlphaFoldDB" id="A0A4R5BEI4"/>
<evidence type="ECO:0000313" key="6">
    <source>
        <dbReference type="Proteomes" id="UP000294513"/>
    </source>
</evidence>
<dbReference type="Gene3D" id="1.10.10.60">
    <property type="entry name" value="Homeodomain-like"/>
    <property type="match status" value="1"/>
</dbReference>
<evidence type="ECO:0000259" key="4">
    <source>
        <dbReference type="PROSITE" id="PS01124"/>
    </source>
</evidence>
<dbReference type="SMART" id="SM00342">
    <property type="entry name" value="HTH_ARAC"/>
    <property type="match status" value="1"/>
</dbReference>
<reference evidence="5 6" key="1">
    <citation type="submission" date="2019-03" db="EMBL/GenBank/DDBJ databases">
        <title>Draft genome sequences of novel Actinobacteria.</title>
        <authorList>
            <person name="Sahin N."/>
            <person name="Ay H."/>
            <person name="Saygin H."/>
        </authorList>
    </citation>
    <scope>NUCLEOTIDE SEQUENCE [LARGE SCALE GENOMIC DNA]</scope>
    <source>
        <strain evidence="5 6">H3C3</strain>
    </source>
</reference>
<dbReference type="Pfam" id="PF12833">
    <property type="entry name" value="HTH_18"/>
    <property type="match status" value="1"/>
</dbReference>
<dbReference type="InterPro" id="IPR002818">
    <property type="entry name" value="DJ-1/PfpI"/>
</dbReference>
<accession>A0A4R5BEI4</accession>
<gene>
    <name evidence="5" type="ORF">E1298_23030</name>
</gene>
<evidence type="ECO:0000256" key="2">
    <source>
        <dbReference type="ARBA" id="ARBA00023125"/>
    </source>
</evidence>
<dbReference type="PANTHER" id="PTHR43130:SF3">
    <property type="entry name" value="HTH-TYPE TRANSCRIPTIONAL REGULATOR RV1931C"/>
    <property type="match status" value="1"/>
</dbReference>
<dbReference type="InterPro" id="IPR052158">
    <property type="entry name" value="INH-QAR"/>
</dbReference>
<dbReference type="GO" id="GO:0043565">
    <property type="term" value="F:sequence-specific DNA binding"/>
    <property type="evidence" value="ECO:0007669"/>
    <property type="project" value="InterPro"/>
</dbReference>
<dbReference type="Proteomes" id="UP000294513">
    <property type="component" value="Unassembled WGS sequence"/>
</dbReference>
<dbReference type="OrthoDB" id="4110300at2"/>
<dbReference type="GO" id="GO:0003700">
    <property type="term" value="F:DNA-binding transcription factor activity"/>
    <property type="evidence" value="ECO:0007669"/>
    <property type="project" value="InterPro"/>
</dbReference>
<name>A0A4R5BEI4_9ACTN</name>
<comment type="caution">
    <text evidence="5">The sequence shown here is derived from an EMBL/GenBank/DDBJ whole genome shotgun (WGS) entry which is preliminary data.</text>
</comment>
<dbReference type="CDD" id="cd03137">
    <property type="entry name" value="GATase1_AraC_1"/>
    <property type="match status" value="1"/>
</dbReference>
<dbReference type="EMBL" id="SMKU01000127">
    <property type="protein sequence ID" value="TDD82204.1"/>
    <property type="molecule type" value="Genomic_DNA"/>
</dbReference>
<sequence>MPTKDAGRRHIVAVAVTDAMPTFELAVPCEVFGVDRSDIVEPWYDLRLCAAEPGPLRNSAGMRIHAPHGLEDLVEADTVLVPALARGVQVNPPAPLTEAVRAAHERGRRIVSLCTGAYVLAAAGLLDGRTVTTHWMNADDFAHRFPAAHVDTGVLYTDDGDVLTSAGTAAAIDACLHVVRRDFGASVAHEIARRMVAPPPREATQTQVSRLLVQADESDGITPLLDWVREHLDQPLTVAEFARIARMSERTLARRFHEIMGVTPMQWLLRQRIRLAQELLETSDAAIEEVSRRTGFGTAATFRHQFKRVTGQSPLTYRHVFRTHAARRDLTGH</sequence>
<proteinExistence type="predicted"/>
<dbReference type="PANTHER" id="PTHR43130">
    <property type="entry name" value="ARAC-FAMILY TRANSCRIPTIONAL REGULATOR"/>
    <property type="match status" value="1"/>
</dbReference>
<dbReference type="SUPFAM" id="SSF52317">
    <property type="entry name" value="Class I glutamine amidotransferase-like"/>
    <property type="match status" value="1"/>
</dbReference>
<protein>
    <submittedName>
        <fullName evidence="5">Helix-turn-helix domain-containing protein</fullName>
    </submittedName>
</protein>
<dbReference type="SUPFAM" id="SSF46689">
    <property type="entry name" value="Homeodomain-like"/>
    <property type="match status" value="2"/>
</dbReference>
<dbReference type="InterPro" id="IPR018060">
    <property type="entry name" value="HTH_AraC"/>
</dbReference>
<dbReference type="Pfam" id="PF01965">
    <property type="entry name" value="DJ-1_PfpI"/>
    <property type="match status" value="1"/>
</dbReference>
<evidence type="ECO:0000313" key="5">
    <source>
        <dbReference type="EMBL" id="TDD82204.1"/>
    </source>
</evidence>
<evidence type="ECO:0000256" key="3">
    <source>
        <dbReference type="ARBA" id="ARBA00023163"/>
    </source>
</evidence>
<organism evidence="5 6">
    <name type="scientific">Actinomadura rubrisoli</name>
    <dbReference type="NCBI Taxonomy" id="2530368"/>
    <lineage>
        <taxon>Bacteria</taxon>
        <taxon>Bacillati</taxon>
        <taxon>Actinomycetota</taxon>
        <taxon>Actinomycetes</taxon>
        <taxon>Streptosporangiales</taxon>
        <taxon>Thermomonosporaceae</taxon>
        <taxon>Actinomadura</taxon>
    </lineage>
</organism>
<keyword evidence="3" id="KW-0804">Transcription</keyword>
<dbReference type="InterPro" id="IPR029062">
    <property type="entry name" value="Class_I_gatase-like"/>
</dbReference>
<evidence type="ECO:0000256" key="1">
    <source>
        <dbReference type="ARBA" id="ARBA00023015"/>
    </source>
</evidence>
<dbReference type="Gene3D" id="3.40.50.880">
    <property type="match status" value="1"/>
</dbReference>
<dbReference type="InterPro" id="IPR018062">
    <property type="entry name" value="HTH_AraC-typ_CS"/>
</dbReference>
<dbReference type="PROSITE" id="PS01124">
    <property type="entry name" value="HTH_ARAC_FAMILY_2"/>
    <property type="match status" value="1"/>
</dbReference>